<evidence type="ECO:0000313" key="4">
    <source>
        <dbReference type="Proteomes" id="UP001150925"/>
    </source>
</evidence>
<comment type="caution">
    <text evidence="3">The sequence shown here is derived from an EMBL/GenBank/DDBJ whole genome shotgun (WGS) entry which is preliminary data.</text>
</comment>
<evidence type="ECO:0000256" key="1">
    <source>
        <dbReference type="SAM" id="MobiDB-lite"/>
    </source>
</evidence>
<dbReference type="PANTHER" id="PTHR38248">
    <property type="entry name" value="FUNK1 6"/>
    <property type="match status" value="1"/>
</dbReference>
<dbReference type="InterPro" id="IPR008266">
    <property type="entry name" value="Tyr_kinase_AS"/>
</dbReference>
<accession>A0A9W8AYZ9</accession>
<dbReference type="PANTHER" id="PTHR38248:SF2">
    <property type="entry name" value="FUNK1 11"/>
    <property type="match status" value="1"/>
</dbReference>
<reference evidence="3" key="1">
    <citation type="submission" date="2022-07" db="EMBL/GenBank/DDBJ databases">
        <title>Phylogenomic reconstructions and comparative analyses of Kickxellomycotina fungi.</title>
        <authorList>
            <person name="Reynolds N.K."/>
            <person name="Stajich J.E."/>
            <person name="Barry K."/>
            <person name="Grigoriev I.V."/>
            <person name="Crous P."/>
            <person name="Smith M.E."/>
        </authorList>
    </citation>
    <scope>NUCLEOTIDE SEQUENCE</scope>
    <source>
        <strain evidence="3">RSA 1196</strain>
    </source>
</reference>
<feature type="region of interest" description="Disordered" evidence="1">
    <location>
        <begin position="711"/>
        <end position="758"/>
    </location>
</feature>
<dbReference type="GO" id="GO:0004672">
    <property type="term" value="F:protein kinase activity"/>
    <property type="evidence" value="ECO:0007669"/>
    <property type="project" value="InterPro"/>
</dbReference>
<dbReference type="InterPro" id="IPR040976">
    <property type="entry name" value="Pkinase_fungal"/>
</dbReference>
<sequence>MRSQPEYPSAARNTNTHTAQCQGLPLKKADELRAQEINCGVARRLIPTKLDFIEKITGVSSIGEYDSVAKDIETLLHNRSSDPRRQSLCNIAREWLDLDRNSPSGRREALMYPQLKAFIYLIALHVRDKRGQAKRRLWRYLLPHQKSNVKGEPATRKRHDIIVCWYDPDPDTGLDKDMCVIEECDAFLDCLNSTGSTPNQVPTPGNVQGSARKLSKKERQEEAVRERFRHCFGVVECKLTCTKNQEVKDHGQLGWYVCAALEAVFERNSMWGWLVSGTTVRFNFFAHSAIVTSDPISVKTKEGRQMFIDNFIRLCLCPPYRAGLDPTKRWLENQKRWEVKCFNSTNPEKGEPVLAYVDPIPFKTHGGLFGRRTRCHYATLTQFTKDGKVNEDYDCVLKESWTELDANPDKPKTMNTESLPNEVRVFQHIEKYGDGPMAYALPKLKAGGTVRIGDYSMSDPETFSTVIRYFGELDIVGSDYNVQSSTSATTIARTDTGAAKAEPRFRVVNRVHQRLLMSPIGQPMTILPIWTEKIAKDEGIEEKDVPMLLAGNVGYFFAELFWTIYHLYKHHGVYHRDLSEGNVLVREVNGNLVPLLIDFNHARLRSDKVDNMRSRTGTVPFMSILNLAGRSNSLSIVDELESLLYLWVWKCTIGFAQSDITRSISGPSTPHLISLTSEASQQQELTSLQQAAASLQITRVTRDCITSHRSTASALESAPPAVETSQHSVRNRSTVPAQKGTPIANETRQPSVRQWAEGDPGTECLNAKYWHTMTDSSFSKVLEELKPEFKIFSSLFLKLREALFDWDGQQASYLKLKKSVDGVSGQEDYLSPRDTKASQAQRRLAFVKKAQMEIGEQFASDVRANEKAYYERLKSRSDVADEILDKFKVAIQKFFPDE</sequence>
<dbReference type="Pfam" id="PF17667">
    <property type="entry name" value="Pkinase_fungal"/>
    <property type="match status" value="2"/>
</dbReference>
<evidence type="ECO:0000259" key="2">
    <source>
        <dbReference type="Pfam" id="PF17667"/>
    </source>
</evidence>
<dbReference type="AlphaFoldDB" id="A0A9W8AYZ9"/>
<dbReference type="EMBL" id="JANBPY010000130">
    <property type="protein sequence ID" value="KAJ1968834.1"/>
    <property type="molecule type" value="Genomic_DNA"/>
</dbReference>
<feature type="compositionally biased region" description="Polar residues" evidence="1">
    <location>
        <begin position="723"/>
        <end position="736"/>
    </location>
</feature>
<dbReference type="OrthoDB" id="5584477at2759"/>
<dbReference type="Gene3D" id="1.10.510.10">
    <property type="entry name" value="Transferase(Phosphotransferase) domain 1"/>
    <property type="match status" value="1"/>
</dbReference>
<protein>
    <recommendedName>
        <fullName evidence="2">Fungal-type protein kinase domain-containing protein</fullName>
    </recommendedName>
</protein>
<feature type="domain" description="Fungal-type protein kinase" evidence="2">
    <location>
        <begin position="216"/>
        <end position="525"/>
    </location>
</feature>
<name>A0A9W8AYZ9_9FUNG</name>
<dbReference type="Proteomes" id="UP001150925">
    <property type="component" value="Unassembled WGS sequence"/>
</dbReference>
<evidence type="ECO:0000313" key="3">
    <source>
        <dbReference type="EMBL" id="KAJ1968834.1"/>
    </source>
</evidence>
<dbReference type="InterPro" id="IPR011009">
    <property type="entry name" value="Kinase-like_dom_sf"/>
</dbReference>
<gene>
    <name evidence="3" type="ORF">IWQ62_001002</name>
</gene>
<proteinExistence type="predicted"/>
<organism evidence="3 4">
    <name type="scientific">Dispira parvispora</name>
    <dbReference type="NCBI Taxonomy" id="1520584"/>
    <lineage>
        <taxon>Eukaryota</taxon>
        <taxon>Fungi</taxon>
        <taxon>Fungi incertae sedis</taxon>
        <taxon>Zoopagomycota</taxon>
        <taxon>Kickxellomycotina</taxon>
        <taxon>Dimargaritomycetes</taxon>
        <taxon>Dimargaritales</taxon>
        <taxon>Dimargaritaceae</taxon>
        <taxon>Dispira</taxon>
    </lineage>
</organism>
<dbReference type="SUPFAM" id="SSF56112">
    <property type="entry name" value="Protein kinase-like (PK-like)"/>
    <property type="match status" value="2"/>
</dbReference>
<feature type="domain" description="Fungal-type protein kinase" evidence="2">
    <location>
        <begin position="566"/>
        <end position="651"/>
    </location>
</feature>
<keyword evidence="4" id="KW-1185">Reference proteome</keyword>
<dbReference type="PROSITE" id="PS00109">
    <property type="entry name" value="PROTEIN_KINASE_TYR"/>
    <property type="match status" value="1"/>
</dbReference>